<feature type="compositionally biased region" description="Basic and acidic residues" evidence="1">
    <location>
        <begin position="336"/>
        <end position="347"/>
    </location>
</feature>
<proteinExistence type="predicted"/>
<dbReference type="AlphaFoldDB" id="A0A9P1CHM4"/>
<evidence type="ECO:0000313" key="2">
    <source>
        <dbReference type="EMBL" id="CAI3992417.1"/>
    </source>
</evidence>
<reference evidence="3 4" key="2">
    <citation type="submission" date="2024-05" db="EMBL/GenBank/DDBJ databases">
        <authorList>
            <person name="Chen Y."/>
            <person name="Shah S."/>
            <person name="Dougan E. K."/>
            <person name="Thang M."/>
            <person name="Chan C."/>
        </authorList>
    </citation>
    <scope>NUCLEOTIDE SEQUENCE [LARGE SCALE GENOMIC DNA]</scope>
</reference>
<evidence type="ECO:0000256" key="1">
    <source>
        <dbReference type="SAM" id="MobiDB-lite"/>
    </source>
</evidence>
<accession>A0A9P1CHM4</accession>
<dbReference type="EMBL" id="CAMXCT030001712">
    <property type="protein sequence ID" value="CAL4779729.1"/>
    <property type="molecule type" value="Genomic_DNA"/>
</dbReference>
<dbReference type="EMBL" id="CAMXCT020001712">
    <property type="protein sequence ID" value="CAL1145792.1"/>
    <property type="molecule type" value="Genomic_DNA"/>
</dbReference>
<organism evidence="2">
    <name type="scientific">Cladocopium goreaui</name>
    <dbReference type="NCBI Taxonomy" id="2562237"/>
    <lineage>
        <taxon>Eukaryota</taxon>
        <taxon>Sar</taxon>
        <taxon>Alveolata</taxon>
        <taxon>Dinophyceae</taxon>
        <taxon>Suessiales</taxon>
        <taxon>Symbiodiniaceae</taxon>
        <taxon>Cladocopium</taxon>
    </lineage>
</organism>
<keyword evidence="4" id="KW-1185">Reference proteome</keyword>
<protein>
    <submittedName>
        <fullName evidence="3">Uncharacterized protein LOC108744493 isoform X12</fullName>
    </submittedName>
</protein>
<dbReference type="EMBL" id="CAMXCT010001712">
    <property type="protein sequence ID" value="CAI3992417.1"/>
    <property type="molecule type" value="Genomic_DNA"/>
</dbReference>
<reference evidence="2" key="1">
    <citation type="submission" date="2022-10" db="EMBL/GenBank/DDBJ databases">
        <authorList>
            <person name="Chen Y."/>
            <person name="Dougan E. K."/>
            <person name="Chan C."/>
            <person name="Rhodes N."/>
            <person name="Thang M."/>
        </authorList>
    </citation>
    <scope>NUCLEOTIDE SEQUENCE</scope>
</reference>
<comment type="caution">
    <text evidence="2">The sequence shown here is derived from an EMBL/GenBank/DDBJ whole genome shotgun (WGS) entry which is preliminary data.</text>
</comment>
<sequence>EQRAAKDVDIAKAEQTREKEIRRLHKELEAAKYHRIPSLQQSPGPSELPAFGKPERLNGILAGDESNAHESLADQLHAHFAWPAEDHQAELERLQEELRSMQEFYENKSSGATNQALEETQATLKTEREEVQHLRRELNDSMQSKRLLDSATNQALEETQATLKTEREEVQHLRRDLNDSMQSKRLLDSATNQALEETQANLKTEMEEVQHLRRDLNDSMQSKRLLDSATNQALEETQATLKTEREEVQHLRRELNDSLCSIRAPDGIRSRTKDDQSQVKELQGILKEKEEELMNFAETAKRREKRLEDEVVQLREASARPMPGTAQSVHTSKVRQKVEARQPHTEDVASCSSASQKEPSDDVEMLRALAALRYVEAHWYP</sequence>
<feature type="non-terminal residue" evidence="2">
    <location>
        <position position="1"/>
    </location>
</feature>
<name>A0A9P1CHM4_9DINO</name>
<evidence type="ECO:0000313" key="3">
    <source>
        <dbReference type="EMBL" id="CAL4779729.1"/>
    </source>
</evidence>
<gene>
    <name evidence="2" type="ORF">C1SCF055_LOCUS19253</name>
</gene>
<evidence type="ECO:0000313" key="4">
    <source>
        <dbReference type="Proteomes" id="UP001152797"/>
    </source>
</evidence>
<dbReference type="Proteomes" id="UP001152797">
    <property type="component" value="Unassembled WGS sequence"/>
</dbReference>
<feature type="region of interest" description="Disordered" evidence="1">
    <location>
        <begin position="32"/>
        <end position="58"/>
    </location>
</feature>
<feature type="region of interest" description="Disordered" evidence="1">
    <location>
        <begin position="316"/>
        <end position="362"/>
    </location>
</feature>